<dbReference type="GO" id="GO:0008137">
    <property type="term" value="F:NADH dehydrogenase (ubiquinone) activity"/>
    <property type="evidence" value="ECO:0007669"/>
    <property type="project" value="UniProtKB-UniRule"/>
</dbReference>
<feature type="domain" description="NADH:ubiquinone oxidoreductase chain 4 N-terminal" evidence="19">
    <location>
        <begin position="1"/>
        <end position="102"/>
    </location>
</feature>
<dbReference type="PRINTS" id="PR01437">
    <property type="entry name" value="NUOXDRDTASE4"/>
</dbReference>
<feature type="domain" description="NADH:quinone oxidoreductase/Mrp antiporter transmembrane" evidence="18">
    <location>
        <begin position="106"/>
        <end position="381"/>
    </location>
</feature>
<keyword evidence="11 17" id="KW-1133">Transmembrane helix</keyword>
<dbReference type="EC" id="7.1.1.2" evidence="4 17"/>
<evidence type="ECO:0000313" key="20">
    <source>
        <dbReference type="EMBL" id="QCL18078.1"/>
    </source>
</evidence>
<dbReference type="GO" id="GO:0048039">
    <property type="term" value="F:ubiquinone binding"/>
    <property type="evidence" value="ECO:0007669"/>
    <property type="project" value="TreeGrafter"/>
</dbReference>
<evidence type="ECO:0000256" key="1">
    <source>
        <dbReference type="ARBA" id="ARBA00003257"/>
    </source>
</evidence>
<evidence type="ECO:0000256" key="10">
    <source>
        <dbReference type="ARBA" id="ARBA00022982"/>
    </source>
</evidence>
<evidence type="ECO:0000256" key="8">
    <source>
        <dbReference type="ARBA" id="ARBA00022692"/>
    </source>
</evidence>
<keyword evidence="10 17" id="KW-0249">Electron transport</keyword>
<feature type="transmembrane region" description="Helical" evidence="17">
    <location>
        <begin position="7"/>
        <end position="36"/>
    </location>
</feature>
<comment type="function">
    <text evidence="1">Core subunit of the mitochondrial membrane respiratory chain NADH dehydrogenase (Complex I) that is believed to belong to the minimal assembly required for catalysis. Complex I functions in the transfer of electrons from NADH to the respiratory chain. The immediate electron acceptor for the enzyme is believed to be ubiquinone.</text>
</comment>
<feature type="transmembrane region" description="Helical" evidence="17">
    <location>
        <begin position="366"/>
        <end position="394"/>
    </location>
</feature>
<evidence type="ECO:0000256" key="16">
    <source>
        <dbReference type="ARBA" id="ARBA00049551"/>
    </source>
</evidence>
<keyword evidence="12 17" id="KW-0520">NAD</keyword>
<dbReference type="GO" id="GO:0031966">
    <property type="term" value="C:mitochondrial membrane"/>
    <property type="evidence" value="ECO:0007669"/>
    <property type="project" value="UniProtKB-SubCell"/>
</dbReference>
<dbReference type="Pfam" id="PF00361">
    <property type="entry name" value="Proton_antipo_M"/>
    <property type="match status" value="1"/>
</dbReference>
<proteinExistence type="inferred from homology"/>
<evidence type="ECO:0000256" key="13">
    <source>
        <dbReference type="ARBA" id="ARBA00023075"/>
    </source>
</evidence>
<evidence type="ECO:0000256" key="15">
    <source>
        <dbReference type="ARBA" id="ARBA00023136"/>
    </source>
</evidence>
<feature type="transmembrane region" description="Helical" evidence="17">
    <location>
        <begin position="138"/>
        <end position="158"/>
    </location>
</feature>
<evidence type="ECO:0000256" key="4">
    <source>
        <dbReference type="ARBA" id="ARBA00012944"/>
    </source>
</evidence>
<comment type="catalytic activity">
    <reaction evidence="16 17">
        <text>a ubiquinone + NADH + 5 H(+)(in) = a ubiquinol + NAD(+) + 4 H(+)(out)</text>
        <dbReference type="Rhea" id="RHEA:29091"/>
        <dbReference type="Rhea" id="RHEA-COMP:9565"/>
        <dbReference type="Rhea" id="RHEA-COMP:9566"/>
        <dbReference type="ChEBI" id="CHEBI:15378"/>
        <dbReference type="ChEBI" id="CHEBI:16389"/>
        <dbReference type="ChEBI" id="CHEBI:17976"/>
        <dbReference type="ChEBI" id="CHEBI:57540"/>
        <dbReference type="ChEBI" id="CHEBI:57945"/>
        <dbReference type="EC" id="7.1.1.2"/>
    </reaction>
</comment>
<evidence type="ECO:0000256" key="11">
    <source>
        <dbReference type="ARBA" id="ARBA00022989"/>
    </source>
</evidence>
<feature type="transmembrane region" description="Helical" evidence="17">
    <location>
        <begin position="213"/>
        <end position="232"/>
    </location>
</feature>
<evidence type="ECO:0000256" key="6">
    <source>
        <dbReference type="ARBA" id="ARBA00022448"/>
    </source>
</evidence>
<feature type="transmembrane region" description="Helical" evidence="17">
    <location>
        <begin position="109"/>
        <end position="131"/>
    </location>
</feature>
<evidence type="ECO:0000256" key="17">
    <source>
        <dbReference type="RuleBase" id="RU003297"/>
    </source>
</evidence>
<feature type="transmembrane region" description="Helical" evidence="17">
    <location>
        <begin position="327"/>
        <end position="346"/>
    </location>
</feature>
<keyword evidence="9" id="KW-1278">Translocase</keyword>
<dbReference type="PANTHER" id="PTHR43507:SF20">
    <property type="entry name" value="NADH-UBIQUINONE OXIDOREDUCTASE CHAIN 4"/>
    <property type="match status" value="1"/>
</dbReference>
<evidence type="ECO:0000256" key="14">
    <source>
        <dbReference type="ARBA" id="ARBA00023128"/>
    </source>
</evidence>
<dbReference type="InterPro" id="IPR003918">
    <property type="entry name" value="NADH_UbQ_OxRdtase"/>
</dbReference>
<keyword evidence="8 17" id="KW-0812">Transmembrane</keyword>
<evidence type="ECO:0000259" key="18">
    <source>
        <dbReference type="Pfam" id="PF00361"/>
    </source>
</evidence>
<evidence type="ECO:0000256" key="5">
    <source>
        <dbReference type="ARBA" id="ARBA00021006"/>
    </source>
</evidence>
<organism evidence="20">
    <name type="scientific">Oomorphoides metallicus</name>
    <dbReference type="NCBI Taxonomy" id="2576292"/>
    <lineage>
        <taxon>Eukaryota</taxon>
        <taxon>Metazoa</taxon>
        <taxon>Ecdysozoa</taxon>
        <taxon>Arthropoda</taxon>
        <taxon>Hexapoda</taxon>
        <taxon>Insecta</taxon>
        <taxon>Pterygota</taxon>
        <taxon>Neoptera</taxon>
        <taxon>Endopterygota</taxon>
        <taxon>Coleoptera</taxon>
        <taxon>Polyphaga</taxon>
        <taxon>Cucujiformia</taxon>
        <taxon>Chrysomeloidea</taxon>
        <taxon>Chrysomelidae</taxon>
        <taxon>Lamprosomatinae</taxon>
        <taxon>Oomorphoides</taxon>
    </lineage>
</organism>
<geneLocation type="mitochondrion" evidence="20"/>
<dbReference type="GeneID" id="40502447"/>
<dbReference type="AlphaFoldDB" id="A0A4P8DP75"/>
<keyword evidence="15 17" id="KW-0472">Membrane</keyword>
<dbReference type="InterPro" id="IPR000260">
    <property type="entry name" value="NADH4_N"/>
</dbReference>
<evidence type="ECO:0000259" key="19">
    <source>
        <dbReference type="Pfam" id="PF01059"/>
    </source>
</evidence>
<dbReference type="EMBL" id="MK085754">
    <property type="protein sequence ID" value="QCL18078.1"/>
    <property type="molecule type" value="Genomic_DNA"/>
</dbReference>
<reference evidence="20" key="2">
    <citation type="submission" date="2019-05" db="EMBL/GenBank/DDBJ databases">
        <title>The phylogenetic inferences and evolution of leaf beetles (Chrysomelidae) based on mitochondrial genomes.</title>
        <authorList>
            <person name="Nie R.E."/>
        </authorList>
    </citation>
    <scope>NUCLEOTIDE SEQUENCE</scope>
    <source>
        <strain evidence="20">N165</strain>
    </source>
</reference>
<dbReference type="PANTHER" id="PTHR43507">
    <property type="entry name" value="NADH-UBIQUINONE OXIDOREDUCTASE CHAIN 4"/>
    <property type="match status" value="1"/>
</dbReference>
<feature type="transmembrane region" description="Helical" evidence="17">
    <location>
        <begin position="83"/>
        <end position="103"/>
    </location>
</feature>
<comment type="similarity">
    <text evidence="3 17">Belongs to the complex I subunit 4 family.</text>
</comment>
<keyword evidence="6 17" id="KW-0813">Transport</keyword>
<feature type="transmembrane region" description="Helical" evidence="17">
    <location>
        <begin position="56"/>
        <end position="76"/>
    </location>
</feature>
<dbReference type="GO" id="GO:0042773">
    <property type="term" value="P:ATP synthesis coupled electron transport"/>
    <property type="evidence" value="ECO:0007669"/>
    <property type="project" value="InterPro"/>
</dbReference>
<evidence type="ECO:0000256" key="2">
    <source>
        <dbReference type="ARBA" id="ARBA00004225"/>
    </source>
</evidence>
<feature type="transmembrane region" description="Helical" evidence="17">
    <location>
        <begin position="270"/>
        <end position="288"/>
    </location>
</feature>
<dbReference type="Pfam" id="PF01059">
    <property type="entry name" value="Oxidored_q5_N"/>
    <property type="match status" value="1"/>
</dbReference>
<keyword evidence="14 17" id="KW-0496">Mitochondrion</keyword>
<dbReference type="RefSeq" id="YP_009655361.1">
    <property type="nucleotide sequence ID" value="NC_042828.1"/>
</dbReference>
<dbReference type="GO" id="GO:0015990">
    <property type="term" value="P:electron transport coupled proton transport"/>
    <property type="evidence" value="ECO:0007669"/>
    <property type="project" value="TreeGrafter"/>
</dbReference>
<keyword evidence="13 17" id="KW-0830">Ubiquinone</keyword>
<evidence type="ECO:0000256" key="12">
    <source>
        <dbReference type="ARBA" id="ARBA00023027"/>
    </source>
</evidence>
<accession>A0A4P8DP75</accession>
<feature type="transmembrane region" description="Helical" evidence="17">
    <location>
        <begin position="238"/>
        <end position="263"/>
    </location>
</feature>
<evidence type="ECO:0000256" key="7">
    <source>
        <dbReference type="ARBA" id="ARBA00022660"/>
    </source>
</evidence>
<sequence length="443" mass="51862">MMKFLFFLLMLMPICMMGEFSVFQWSFFFVTFMYIMSFNMNYYFMGISYYYGCDLFSYWMILLSLWILCLMILASMKLFAINYYYELFMFVLLSLSLSLIMAFSCMNLFLFYLFFEVSLLPTLLLIMGWGYQPERIEAGVYLLFYMMVFSMPMMMVIFYEYWNSNSLMFMSMGDMPNIFMYLCMNMLFFVKMPMFFIHLWLPKAHVEAPISGSMILAGVILKLGGYGLIRLMKYFSSLWFLINIHFIVISLFGAFVVSLICLYQSDMKMLIAYSSISHMGLVMSGILTMSLMGFWGSLILMMGHGLCSSGLFCLANISYDRSNSRSIYLNKGLINLMPSLSLWWFLFSVSNMSFPPSLNLFGEINLIMSLLSFEFLIVLPVSVILFFSAAYSLYLYSFTQHGLIYSGNFSVLNSYLREYLLMILHWVPLNMMVLKGDLLFNWI</sequence>
<evidence type="ECO:0000256" key="9">
    <source>
        <dbReference type="ARBA" id="ARBA00022967"/>
    </source>
</evidence>
<evidence type="ECO:0000256" key="3">
    <source>
        <dbReference type="ARBA" id="ARBA00009025"/>
    </source>
</evidence>
<name>A0A4P8DP75_9CUCU</name>
<dbReference type="CTD" id="4538"/>
<keyword evidence="7 17" id="KW-0679">Respiratory chain</keyword>
<gene>
    <name evidence="20" type="primary">ND4</name>
</gene>
<feature type="transmembrane region" description="Helical" evidence="17">
    <location>
        <begin position="294"/>
        <end position="315"/>
    </location>
</feature>
<protein>
    <recommendedName>
        <fullName evidence="5 17">NADH-ubiquinone oxidoreductase chain 4</fullName>
        <ecNumber evidence="4 17">7.1.1.2</ecNumber>
    </recommendedName>
</protein>
<dbReference type="InterPro" id="IPR001750">
    <property type="entry name" value="ND/Mrp_TM"/>
</dbReference>
<comment type="function">
    <text evidence="17">Core subunit of the mitochondrial membrane respiratory chain NADH dehydrogenase (Complex I) which catalyzes electron transfer from NADH through the respiratory chain, using ubiquinone as an electron acceptor. Essential for the catalytic activity and assembly of complex I.</text>
</comment>
<dbReference type="GO" id="GO:0003954">
    <property type="term" value="F:NADH dehydrogenase activity"/>
    <property type="evidence" value="ECO:0007669"/>
    <property type="project" value="TreeGrafter"/>
</dbReference>
<reference evidence="20" key="1">
    <citation type="submission" date="2018-10" db="EMBL/GenBank/DDBJ databases">
        <authorList>
            <person name="Nie R."/>
            <person name="Andujar C."/>
            <person name="Gomez-Rodriguez C."/>
            <person name="Bai M."/>
            <person name="Xue H."/>
            <person name="Tang M."/>
            <person name="Yang C."/>
            <person name="Slipinski A."/>
            <person name="Konstantinov A.S."/>
            <person name="Yang X."/>
            <person name="Vogler A.P."/>
        </authorList>
    </citation>
    <scope>NUCLEOTIDE SEQUENCE</scope>
    <source>
        <strain evidence="20">N165</strain>
    </source>
</reference>
<comment type="subcellular location">
    <subcellularLocation>
        <location evidence="2 17">Mitochondrion membrane</location>
        <topology evidence="2 17">Multi-pass membrane protein</topology>
    </subcellularLocation>
</comment>
<feature type="transmembrane region" description="Helical" evidence="17">
    <location>
        <begin position="178"/>
        <end position="201"/>
    </location>
</feature>